<sequence>MEHLEKVNRPQNLDEFIQQRCIVAIDKKIEAQLFYKACMKAFGLTKVSFIGTRTFYKNLKNMGLVLKKSNNNKIYIFGLTLK</sequence>
<evidence type="ECO:0000313" key="1">
    <source>
        <dbReference type="EMBL" id="AFQ16488.1"/>
    </source>
</evidence>
<gene>
    <name evidence="1" type="ORF">BTG_15190</name>
</gene>
<organism evidence="1 2">
    <name type="scientific">Bacillus thuringiensis HD-771</name>
    <dbReference type="NCBI Taxonomy" id="1218175"/>
    <lineage>
        <taxon>Bacteria</taxon>
        <taxon>Bacillati</taxon>
        <taxon>Bacillota</taxon>
        <taxon>Bacilli</taxon>
        <taxon>Bacillales</taxon>
        <taxon>Bacillaceae</taxon>
        <taxon>Bacillus</taxon>
        <taxon>Bacillus cereus group</taxon>
    </lineage>
</organism>
<protein>
    <submittedName>
        <fullName evidence="1">Uncharacterized protein</fullName>
    </submittedName>
</protein>
<accession>A0A9W3J9N0</accession>
<reference evidence="1 2" key="1">
    <citation type="submission" date="2012-08" db="EMBL/GenBank/DDBJ databases">
        <authorList>
            <person name="Doggett N."/>
            <person name="Teshima H."/>
            <person name="Bruce D."/>
            <person name="Detter J.C."/>
            <person name="Johnson S.L."/>
            <person name="Han C."/>
        </authorList>
    </citation>
    <scope>NUCLEOTIDE SEQUENCE [LARGE SCALE GENOMIC DNA]</scope>
    <source>
        <strain evidence="1 2">HD-771</strain>
    </source>
</reference>
<dbReference type="Proteomes" id="UP000005259">
    <property type="component" value="Chromosome"/>
</dbReference>
<proteinExistence type="predicted"/>
<dbReference type="RefSeq" id="WP_000400490.1">
    <property type="nucleotide sequence ID" value="NC_018500.1"/>
</dbReference>
<dbReference type="KEGG" id="bti:BTG_15190"/>
<evidence type="ECO:0000313" key="2">
    <source>
        <dbReference type="Proteomes" id="UP000005259"/>
    </source>
</evidence>
<dbReference type="AlphaFoldDB" id="A0A9W3J9N0"/>
<name>A0A9W3J9N0_BACTU</name>
<dbReference type="EMBL" id="CP003752">
    <property type="protein sequence ID" value="AFQ16488.1"/>
    <property type="molecule type" value="Genomic_DNA"/>
</dbReference>